<keyword evidence="2" id="KW-1185">Reference proteome</keyword>
<proteinExistence type="predicted"/>
<evidence type="ECO:0000313" key="2">
    <source>
        <dbReference type="Proteomes" id="UP001165960"/>
    </source>
</evidence>
<name>A0ACC2SDK5_9FUNG</name>
<protein>
    <submittedName>
        <fullName evidence="1">Uncharacterized protein</fullName>
    </submittedName>
</protein>
<evidence type="ECO:0000313" key="1">
    <source>
        <dbReference type="EMBL" id="KAJ9060341.1"/>
    </source>
</evidence>
<comment type="caution">
    <text evidence="1">The sequence shown here is derived from an EMBL/GenBank/DDBJ whole genome shotgun (WGS) entry which is preliminary data.</text>
</comment>
<dbReference type="Proteomes" id="UP001165960">
    <property type="component" value="Unassembled WGS sequence"/>
</dbReference>
<reference evidence="1" key="1">
    <citation type="submission" date="2022-04" db="EMBL/GenBank/DDBJ databases">
        <title>Genome of the entomopathogenic fungus Entomophthora muscae.</title>
        <authorList>
            <person name="Elya C."/>
            <person name="Lovett B.R."/>
            <person name="Lee E."/>
            <person name="Macias A.M."/>
            <person name="Hajek A.E."/>
            <person name="De Bivort B.L."/>
            <person name="Kasson M.T."/>
            <person name="De Fine Licht H.H."/>
            <person name="Stajich J.E."/>
        </authorList>
    </citation>
    <scope>NUCLEOTIDE SEQUENCE</scope>
    <source>
        <strain evidence="1">Berkeley</strain>
    </source>
</reference>
<gene>
    <name evidence="1" type="ORF">DSO57_1031888</name>
</gene>
<dbReference type="EMBL" id="QTSX02005204">
    <property type="protein sequence ID" value="KAJ9060341.1"/>
    <property type="molecule type" value="Genomic_DNA"/>
</dbReference>
<sequence>MVTQSWGTQIQTGPSKGSDPGSKKGLETLLHAAKLNVNLPNKKFRYISTLVAQQENREIVNVEFLSTPMDSLLRE</sequence>
<accession>A0ACC2SDK5</accession>
<organism evidence="1 2">
    <name type="scientific">Entomophthora muscae</name>
    <dbReference type="NCBI Taxonomy" id="34485"/>
    <lineage>
        <taxon>Eukaryota</taxon>
        <taxon>Fungi</taxon>
        <taxon>Fungi incertae sedis</taxon>
        <taxon>Zoopagomycota</taxon>
        <taxon>Entomophthoromycotina</taxon>
        <taxon>Entomophthoromycetes</taxon>
        <taxon>Entomophthorales</taxon>
        <taxon>Entomophthoraceae</taxon>
        <taxon>Entomophthora</taxon>
    </lineage>
</organism>